<dbReference type="KEGG" id="more:E1B28_009559"/>
<feature type="region of interest" description="Disordered" evidence="1">
    <location>
        <begin position="337"/>
        <end position="358"/>
    </location>
</feature>
<evidence type="ECO:0000256" key="1">
    <source>
        <dbReference type="SAM" id="MobiDB-lite"/>
    </source>
</evidence>
<evidence type="ECO:0000256" key="2">
    <source>
        <dbReference type="SAM" id="Phobius"/>
    </source>
</evidence>
<keyword evidence="2" id="KW-1133">Transmembrane helix</keyword>
<dbReference type="Pfam" id="PF20152">
    <property type="entry name" value="DUF6534"/>
    <property type="match status" value="1"/>
</dbReference>
<feature type="domain" description="DUF6534" evidence="3">
    <location>
        <begin position="169"/>
        <end position="255"/>
    </location>
</feature>
<feature type="transmembrane region" description="Helical" evidence="2">
    <location>
        <begin position="204"/>
        <end position="226"/>
    </location>
</feature>
<protein>
    <recommendedName>
        <fullName evidence="3">DUF6534 domain-containing protein</fullName>
    </recommendedName>
</protein>
<dbReference type="PANTHER" id="PTHR40465:SF1">
    <property type="entry name" value="DUF6534 DOMAIN-CONTAINING PROTEIN"/>
    <property type="match status" value="1"/>
</dbReference>
<dbReference type="Proteomes" id="UP001049176">
    <property type="component" value="Chromosome 6"/>
</dbReference>
<keyword evidence="2" id="KW-0472">Membrane</keyword>
<feature type="transmembrane region" description="Helical" evidence="2">
    <location>
        <begin position="20"/>
        <end position="39"/>
    </location>
</feature>
<accession>A0A9P7UQV4</accession>
<dbReference type="PANTHER" id="PTHR40465">
    <property type="entry name" value="CHROMOSOME 1, WHOLE GENOME SHOTGUN SEQUENCE"/>
    <property type="match status" value="1"/>
</dbReference>
<feature type="transmembrane region" description="Helical" evidence="2">
    <location>
        <begin position="164"/>
        <end position="184"/>
    </location>
</feature>
<dbReference type="RefSeq" id="XP_043006910.1">
    <property type="nucleotide sequence ID" value="XM_043154455.1"/>
</dbReference>
<organism evidence="4 5">
    <name type="scientific">Marasmius oreades</name>
    <name type="common">fairy-ring Marasmius</name>
    <dbReference type="NCBI Taxonomy" id="181124"/>
    <lineage>
        <taxon>Eukaryota</taxon>
        <taxon>Fungi</taxon>
        <taxon>Dikarya</taxon>
        <taxon>Basidiomycota</taxon>
        <taxon>Agaricomycotina</taxon>
        <taxon>Agaricomycetes</taxon>
        <taxon>Agaricomycetidae</taxon>
        <taxon>Agaricales</taxon>
        <taxon>Marasmiineae</taxon>
        <taxon>Marasmiaceae</taxon>
        <taxon>Marasmius</taxon>
    </lineage>
</organism>
<comment type="caution">
    <text evidence="4">The sequence shown here is derived from an EMBL/GenBank/DDBJ whole genome shotgun (WGS) entry which is preliminary data.</text>
</comment>
<keyword evidence="5" id="KW-1185">Reference proteome</keyword>
<feature type="transmembrane region" description="Helical" evidence="2">
    <location>
        <begin position="51"/>
        <end position="69"/>
    </location>
</feature>
<evidence type="ECO:0000313" key="4">
    <source>
        <dbReference type="EMBL" id="KAG7090440.1"/>
    </source>
</evidence>
<gene>
    <name evidence="4" type="ORF">E1B28_009559</name>
</gene>
<evidence type="ECO:0000259" key="3">
    <source>
        <dbReference type="Pfam" id="PF20152"/>
    </source>
</evidence>
<dbReference type="InterPro" id="IPR045339">
    <property type="entry name" value="DUF6534"/>
</dbReference>
<reference evidence="4" key="1">
    <citation type="journal article" date="2021" name="Genome Biol. Evol.">
        <title>The assembled and annotated genome of the fairy-ring fungus Marasmius oreades.</title>
        <authorList>
            <person name="Hiltunen M."/>
            <person name="Ament-Velasquez S.L."/>
            <person name="Johannesson H."/>
        </authorList>
    </citation>
    <scope>NUCLEOTIDE SEQUENCE</scope>
    <source>
        <strain evidence="4">03SP1</strain>
    </source>
</reference>
<feature type="region of interest" description="Disordered" evidence="1">
    <location>
        <begin position="299"/>
        <end position="318"/>
    </location>
</feature>
<feature type="compositionally biased region" description="Basic and acidic residues" evidence="1">
    <location>
        <begin position="339"/>
        <end position="352"/>
    </location>
</feature>
<feature type="transmembrane region" description="Helical" evidence="2">
    <location>
        <begin position="122"/>
        <end position="144"/>
    </location>
</feature>
<dbReference type="OrthoDB" id="2536347at2759"/>
<dbReference type="GeneID" id="66078635"/>
<feature type="transmembrane region" description="Helical" evidence="2">
    <location>
        <begin position="89"/>
        <end position="110"/>
    </location>
</feature>
<evidence type="ECO:0000313" key="5">
    <source>
        <dbReference type="Proteomes" id="UP001049176"/>
    </source>
</evidence>
<name>A0A9P7UQV4_9AGAR</name>
<dbReference type="EMBL" id="CM032186">
    <property type="protein sequence ID" value="KAG7090440.1"/>
    <property type="molecule type" value="Genomic_DNA"/>
</dbReference>
<sequence>MSTTPSLPDASNIAGPFLLGYLFNYGLFGVLTVQTFVYYNAFPNDHAAFQTIVYSVYVAEILQTVMITWDAFQNFTFGFMQADSLNKMNLVWFDCCFIDGAVAFVVQTFFAYRLYLLSKSKLLTGAIIFMALAQCTGAIVAGIIAKNYGVFADLRDKVFVPACFWLGGSAACDIVIAVSTTYVLSRYDTTFNATKDLLRRIIRLTVETGSVTATVATVDLIVFLVFPSATYHMTPTLNIAKVYSNSMMVIFNSRVRMVGGRDQSKGIMSFSSQGHLGLETLNDQSRDSEMFKLRTYRSQRSGGTMRAEAEVSVGDGQTRSQLRSNVDLHAHPIQLNALESREDFREPTKMDDSMAGLP</sequence>
<dbReference type="AlphaFoldDB" id="A0A9P7UQV4"/>
<proteinExistence type="predicted"/>
<keyword evidence="2" id="KW-0812">Transmembrane</keyword>